<feature type="domain" description="Integrase catalytic" evidence="1">
    <location>
        <begin position="1"/>
        <end position="142"/>
    </location>
</feature>
<dbReference type="NCBIfam" id="NF033516">
    <property type="entry name" value="transpos_IS3"/>
    <property type="match status" value="1"/>
</dbReference>
<evidence type="ECO:0000259" key="1">
    <source>
        <dbReference type="PROSITE" id="PS50994"/>
    </source>
</evidence>
<protein>
    <recommendedName>
        <fullName evidence="1">Integrase catalytic domain-containing protein</fullName>
    </recommendedName>
</protein>
<dbReference type="GO" id="GO:0003676">
    <property type="term" value="F:nucleic acid binding"/>
    <property type="evidence" value="ECO:0007669"/>
    <property type="project" value="InterPro"/>
</dbReference>
<name>X1CBG9_9ZZZZ</name>
<organism evidence="2">
    <name type="scientific">marine sediment metagenome</name>
    <dbReference type="NCBI Taxonomy" id="412755"/>
    <lineage>
        <taxon>unclassified sequences</taxon>
        <taxon>metagenomes</taxon>
        <taxon>ecological metagenomes</taxon>
    </lineage>
</organism>
<dbReference type="InterPro" id="IPR036397">
    <property type="entry name" value="RNaseH_sf"/>
</dbReference>
<dbReference type="InterPro" id="IPR012337">
    <property type="entry name" value="RNaseH-like_sf"/>
</dbReference>
<dbReference type="PANTHER" id="PTHR46889">
    <property type="entry name" value="TRANSPOSASE INSF FOR INSERTION SEQUENCE IS3B-RELATED"/>
    <property type="match status" value="1"/>
</dbReference>
<dbReference type="InterPro" id="IPR001584">
    <property type="entry name" value="Integrase_cat-core"/>
</dbReference>
<dbReference type="Pfam" id="PF00665">
    <property type="entry name" value="rve"/>
    <property type="match status" value="1"/>
</dbReference>
<comment type="caution">
    <text evidence="2">The sequence shown here is derived from an EMBL/GenBank/DDBJ whole genome shotgun (WGS) entry which is preliminary data.</text>
</comment>
<evidence type="ECO:0000313" key="2">
    <source>
        <dbReference type="EMBL" id="GAH05516.1"/>
    </source>
</evidence>
<sequence>GFAYLAAIIDGFSRKAIGYALGRTLCSMLTIAALNDAIRTRDTASLTHHSDQGFQYCSREYVKILKDNGIAISMSGKANPYDNAKMESFFRTLKVEEVYMSEYRTYEDVLNCIPYFIEEVYNSKRLHSSLGYMPPEEFEDKFSKERSHQLVLT</sequence>
<dbReference type="EMBL" id="BART01037062">
    <property type="protein sequence ID" value="GAH05516.1"/>
    <property type="molecule type" value="Genomic_DNA"/>
</dbReference>
<dbReference type="SUPFAM" id="SSF53098">
    <property type="entry name" value="Ribonuclease H-like"/>
    <property type="match status" value="1"/>
</dbReference>
<dbReference type="Gene3D" id="3.30.420.10">
    <property type="entry name" value="Ribonuclease H-like superfamily/Ribonuclease H"/>
    <property type="match status" value="1"/>
</dbReference>
<dbReference type="AlphaFoldDB" id="X1CBG9"/>
<dbReference type="GO" id="GO:0015074">
    <property type="term" value="P:DNA integration"/>
    <property type="evidence" value="ECO:0007669"/>
    <property type="project" value="InterPro"/>
</dbReference>
<dbReference type="PANTHER" id="PTHR46889:SF7">
    <property type="entry name" value="TRANSPOSASE FOR INSERTION SEQUENCE ELEMENT IS904"/>
    <property type="match status" value="1"/>
</dbReference>
<proteinExistence type="predicted"/>
<gene>
    <name evidence="2" type="ORF">S01H4_62197</name>
</gene>
<accession>X1CBG9</accession>
<dbReference type="InterPro" id="IPR048020">
    <property type="entry name" value="Transpos_IS3"/>
</dbReference>
<dbReference type="Pfam" id="PF13333">
    <property type="entry name" value="rve_2"/>
    <property type="match status" value="1"/>
</dbReference>
<dbReference type="PROSITE" id="PS50994">
    <property type="entry name" value="INTEGRASE"/>
    <property type="match status" value="1"/>
</dbReference>
<dbReference type="InterPro" id="IPR050900">
    <property type="entry name" value="Transposase_IS3/IS150/IS904"/>
</dbReference>
<feature type="non-terminal residue" evidence="2">
    <location>
        <position position="1"/>
    </location>
</feature>
<reference evidence="2" key="1">
    <citation type="journal article" date="2014" name="Front. Microbiol.">
        <title>High frequency of phylogenetically diverse reductive dehalogenase-homologous genes in deep subseafloor sedimentary metagenomes.</title>
        <authorList>
            <person name="Kawai M."/>
            <person name="Futagami T."/>
            <person name="Toyoda A."/>
            <person name="Takaki Y."/>
            <person name="Nishi S."/>
            <person name="Hori S."/>
            <person name="Arai W."/>
            <person name="Tsubouchi T."/>
            <person name="Morono Y."/>
            <person name="Uchiyama I."/>
            <person name="Ito T."/>
            <person name="Fujiyama A."/>
            <person name="Inagaki F."/>
            <person name="Takami H."/>
        </authorList>
    </citation>
    <scope>NUCLEOTIDE SEQUENCE</scope>
    <source>
        <strain evidence="2">Expedition CK06-06</strain>
    </source>
</reference>